<evidence type="ECO:0000313" key="12">
    <source>
        <dbReference type="EMBL" id="PNT60959.1"/>
    </source>
</evidence>
<evidence type="ECO:0000313" key="13">
    <source>
        <dbReference type="EnsemblPlants" id="KQJ82361"/>
    </source>
</evidence>
<dbReference type="Proteomes" id="UP000008810">
    <property type="component" value="Chromosome 5"/>
</dbReference>
<dbReference type="InterPro" id="IPR002401">
    <property type="entry name" value="Cyt_P450_E_grp-I"/>
</dbReference>
<dbReference type="OMA" id="EDIRHYA"/>
<dbReference type="Gramene" id="PNT60959">
    <property type="protein sequence ID" value="PNT60959"/>
    <property type="gene ID" value="BRADI_5g08570v3"/>
</dbReference>
<dbReference type="AlphaFoldDB" id="I1IX87"/>
<evidence type="ECO:0000256" key="6">
    <source>
        <dbReference type="ARBA" id="ARBA00023002"/>
    </source>
</evidence>
<dbReference type="PRINTS" id="PR00385">
    <property type="entry name" value="P450"/>
</dbReference>
<dbReference type="HOGENOM" id="CLU_001570_4_0_1"/>
<keyword evidence="10" id="KW-0472">Membrane</keyword>
<accession>I1IX87</accession>
<dbReference type="Gramene" id="KQJ82361">
    <property type="protein sequence ID" value="KQJ82361"/>
    <property type="gene ID" value="BRADI_5g08374v3"/>
</dbReference>
<organism evidence="11">
    <name type="scientific">Brachypodium distachyon</name>
    <name type="common">Purple false brome</name>
    <name type="synonym">Trachynia distachya</name>
    <dbReference type="NCBI Taxonomy" id="15368"/>
    <lineage>
        <taxon>Eukaryota</taxon>
        <taxon>Viridiplantae</taxon>
        <taxon>Streptophyta</taxon>
        <taxon>Embryophyta</taxon>
        <taxon>Tracheophyta</taxon>
        <taxon>Spermatophyta</taxon>
        <taxon>Magnoliopsida</taxon>
        <taxon>Liliopsida</taxon>
        <taxon>Poales</taxon>
        <taxon>Poaceae</taxon>
        <taxon>BOP clade</taxon>
        <taxon>Pooideae</taxon>
        <taxon>Stipodae</taxon>
        <taxon>Brachypodieae</taxon>
        <taxon>Brachypodium</taxon>
    </lineage>
</organism>
<keyword evidence="2 8" id="KW-0349">Heme</keyword>
<dbReference type="GO" id="GO:0005506">
    <property type="term" value="F:iron ion binding"/>
    <property type="evidence" value="ECO:0007669"/>
    <property type="project" value="InterPro"/>
</dbReference>
<dbReference type="GO" id="GO:0016705">
    <property type="term" value="F:oxidoreductase activity, acting on paired donors, with incorporation or reduction of molecular oxygen"/>
    <property type="evidence" value="ECO:0007669"/>
    <property type="project" value="InterPro"/>
</dbReference>
<dbReference type="KEGG" id="bdi:106865484"/>
<evidence type="ECO:0000256" key="10">
    <source>
        <dbReference type="SAM" id="Phobius"/>
    </source>
</evidence>
<dbReference type="PROSITE" id="PS00086">
    <property type="entry name" value="CYTOCHROME_P450"/>
    <property type="match status" value="1"/>
</dbReference>
<evidence type="ECO:0000256" key="9">
    <source>
        <dbReference type="RuleBase" id="RU000461"/>
    </source>
</evidence>
<dbReference type="GO" id="GO:0004497">
    <property type="term" value="F:monooxygenase activity"/>
    <property type="evidence" value="ECO:0007669"/>
    <property type="project" value="UniProtKB-KW"/>
</dbReference>
<keyword evidence="4 8" id="KW-0479">Metal-binding</keyword>
<dbReference type="Pfam" id="PF00067">
    <property type="entry name" value="p450"/>
    <property type="match status" value="1"/>
</dbReference>
<dbReference type="STRING" id="15368.I1IX87"/>
<keyword evidence="3 10" id="KW-0812">Transmembrane</keyword>
<feature type="binding site" description="axial binding residue" evidence="8">
    <location>
        <position position="477"/>
    </location>
    <ligand>
        <name>heme</name>
        <dbReference type="ChEBI" id="CHEBI:30413"/>
    </ligand>
    <ligandPart>
        <name>Fe</name>
        <dbReference type="ChEBI" id="CHEBI:18248"/>
    </ligandPart>
</feature>
<dbReference type="Gene3D" id="1.10.630.10">
    <property type="entry name" value="Cytochrome P450"/>
    <property type="match status" value="1"/>
</dbReference>
<dbReference type="EnsemblPlants" id="PNT60959">
    <property type="protein sequence ID" value="PNT60959"/>
    <property type="gene ID" value="BRADI_5g08570v3"/>
</dbReference>
<gene>
    <name evidence="11" type="ORF">BRADI_5g08374v3</name>
    <name evidence="12" type="ORF">BRADI_5g08570v3</name>
</gene>
<evidence type="ECO:0000256" key="3">
    <source>
        <dbReference type="ARBA" id="ARBA00022692"/>
    </source>
</evidence>
<keyword evidence="7 8" id="KW-0408">Iron</keyword>
<keyword evidence="14" id="KW-1185">Reference proteome</keyword>
<comment type="cofactor">
    <cofactor evidence="8">
        <name>heme</name>
        <dbReference type="ChEBI" id="CHEBI:30413"/>
    </cofactor>
</comment>
<dbReference type="InterPro" id="IPR017972">
    <property type="entry name" value="Cyt_P450_CS"/>
</dbReference>
<dbReference type="CDD" id="cd20618">
    <property type="entry name" value="CYP71_clan"/>
    <property type="match status" value="1"/>
</dbReference>
<protein>
    <submittedName>
        <fullName evidence="11 13">Uncharacterized protein</fullName>
    </submittedName>
</protein>
<dbReference type="OrthoDB" id="1470350at2759"/>
<dbReference type="KEGG" id="bdi:100832834"/>
<reference evidence="13" key="3">
    <citation type="submission" date="2018-08" db="UniProtKB">
        <authorList>
            <consortium name="EnsemblPlants"/>
        </authorList>
    </citation>
    <scope>IDENTIFICATION</scope>
    <source>
        <strain evidence="13">cv. Bd21</strain>
    </source>
</reference>
<proteinExistence type="inferred from homology"/>
<keyword evidence="5 10" id="KW-1133">Transmembrane helix</keyword>
<dbReference type="PANTHER" id="PTHR47944">
    <property type="entry name" value="CYTOCHROME P450 98A9"/>
    <property type="match status" value="1"/>
</dbReference>
<keyword evidence="6 9" id="KW-0560">Oxidoreductase</keyword>
<dbReference type="InterPro" id="IPR001128">
    <property type="entry name" value="Cyt_P450"/>
</dbReference>
<evidence type="ECO:0000256" key="8">
    <source>
        <dbReference type="PIRSR" id="PIRSR602401-1"/>
    </source>
</evidence>
<dbReference type="EMBL" id="CM000884">
    <property type="protein sequence ID" value="KQJ82361.1"/>
    <property type="molecule type" value="Genomic_DNA"/>
</dbReference>
<dbReference type="PANTHER" id="PTHR47944:SF7">
    <property type="entry name" value="OS09G0264400 PROTEIN"/>
    <property type="match status" value="1"/>
</dbReference>
<keyword evidence="9" id="KW-0503">Monooxygenase</keyword>
<reference evidence="11 13" key="1">
    <citation type="journal article" date="2010" name="Nature">
        <title>Genome sequencing and analysis of the model grass Brachypodium distachyon.</title>
        <authorList>
            <consortium name="International Brachypodium Initiative"/>
        </authorList>
    </citation>
    <scope>NUCLEOTIDE SEQUENCE [LARGE SCALE GENOMIC DNA]</scope>
    <source>
        <strain evidence="11 13">Bd21</strain>
    </source>
</reference>
<dbReference type="EnsemblPlants" id="KQJ82361">
    <property type="protein sequence ID" value="KQJ82361"/>
    <property type="gene ID" value="BRADI_5g08374v3"/>
</dbReference>
<feature type="transmembrane region" description="Helical" evidence="10">
    <location>
        <begin position="6"/>
        <end position="27"/>
    </location>
</feature>
<sequence>MELALPAAWASSFLAVLMATAILLLVLRHGRNSHRHRYRLPPGPKPWPIIGNLHLLGALPHRSLRELSKRYGPLIQLRLGSFPVVVGSSAETARFFLKTHDAASAGRPRTAAGRHTAYNYSDMLWSPYGAHWRRLRRVCLAELFSAARLGSFEHIRRDEVRALLRGLHDASGIGMPVVVKVKEHLFAATLGMISRMVLGNKYVGKDAGSGSAMEPEEFMRVMEEFFFLNGALNVGDFVPWLGWLDLQGYVGRMKNVAWALDAFMERVLDEHDARRRLEGDGSFVAKDMADVLRLQQRRQIESGDEEGEPLERDSVKALAMDLIAGGTNTNAVTLEWAMSELLRNPAAMDAAGEELGRVVGRGRLVREDDIQSLPYLRAVVKETLRLHPVGTLLAPHEAQEDATVPAFVSGNGVSYDVPAGTRVLVNVWAIARDPALWGPKPEEFRPERFLEGGGNSGVDVVGQDMELLPFGAGRRMCPGYGLGIKVVQICLANLIHGFAWRLPDGVAAEELGMDEVFGLTTSRKFPLEAVLEPKLPAHLYTLHSAG</sequence>
<dbReference type="SUPFAM" id="SSF48264">
    <property type="entry name" value="Cytochrome P450"/>
    <property type="match status" value="1"/>
</dbReference>
<dbReference type="PRINTS" id="PR00463">
    <property type="entry name" value="EP450I"/>
</dbReference>
<evidence type="ECO:0000256" key="5">
    <source>
        <dbReference type="ARBA" id="ARBA00022989"/>
    </source>
</evidence>
<dbReference type="FunFam" id="1.10.630.10:FF:000038">
    <property type="entry name" value="Cytochrome P450 84A1"/>
    <property type="match status" value="1"/>
</dbReference>
<evidence type="ECO:0000256" key="4">
    <source>
        <dbReference type="ARBA" id="ARBA00022723"/>
    </source>
</evidence>
<evidence type="ECO:0000313" key="11">
    <source>
        <dbReference type="EMBL" id="KQJ82361.1"/>
    </source>
</evidence>
<evidence type="ECO:0000313" key="14">
    <source>
        <dbReference type="Proteomes" id="UP000008810"/>
    </source>
</evidence>
<dbReference type="InterPro" id="IPR036396">
    <property type="entry name" value="Cyt_P450_sf"/>
</dbReference>
<dbReference type="GO" id="GO:0020037">
    <property type="term" value="F:heme binding"/>
    <property type="evidence" value="ECO:0007669"/>
    <property type="project" value="InterPro"/>
</dbReference>
<name>I1IX87_BRADI</name>
<comment type="similarity">
    <text evidence="1 9">Belongs to the cytochrome P450 family.</text>
</comment>
<dbReference type="EMBL" id="CM000884">
    <property type="protein sequence ID" value="PNT60959.1"/>
    <property type="molecule type" value="Genomic_DNA"/>
</dbReference>
<evidence type="ECO:0000256" key="7">
    <source>
        <dbReference type="ARBA" id="ARBA00023004"/>
    </source>
</evidence>
<dbReference type="eggNOG" id="KOG0156">
    <property type="taxonomic scope" value="Eukaryota"/>
</dbReference>
<evidence type="ECO:0000256" key="2">
    <source>
        <dbReference type="ARBA" id="ARBA00022617"/>
    </source>
</evidence>
<evidence type="ECO:0000256" key="1">
    <source>
        <dbReference type="ARBA" id="ARBA00010617"/>
    </source>
</evidence>
<reference evidence="11" key="2">
    <citation type="submission" date="2017-06" db="EMBL/GenBank/DDBJ databases">
        <title>WGS assembly of Brachypodium distachyon.</title>
        <authorList>
            <consortium name="The International Brachypodium Initiative"/>
            <person name="Lucas S."/>
            <person name="Harmon-Smith M."/>
            <person name="Lail K."/>
            <person name="Tice H."/>
            <person name="Grimwood J."/>
            <person name="Bruce D."/>
            <person name="Barry K."/>
            <person name="Shu S."/>
            <person name="Lindquist E."/>
            <person name="Wang M."/>
            <person name="Pitluck S."/>
            <person name="Vogel J.P."/>
            <person name="Garvin D.F."/>
            <person name="Mockler T.C."/>
            <person name="Schmutz J."/>
            <person name="Rokhsar D."/>
            <person name="Bevan M.W."/>
        </authorList>
    </citation>
    <scope>NUCLEOTIDE SEQUENCE</scope>
    <source>
        <strain evidence="11">Bd21</strain>
    </source>
</reference>